<dbReference type="GO" id="GO:0006355">
    <property type="term" value="P:regulation of DNA-templated transcription"/>
    <property type="evidence" value="ECO:0007669"/>
    <property type="project" value="InterPro"/>
</dbReference>
<keyword evidence="1" id="KW-0804">Transcription</keyword>
<evidence type="ECO:0000259" key="2">
    <source>
        <dbReference type="PROSITE" id="PS51913"/>
    </source>
</evidence>
<accession>A0A6P1SY76</accession>
<organism evidence="3 4">
    <name type="scientific">Algicella marina</name>
    <dbReference type="NCBI Taxonomy" id="2683284"/>
    <lineage>
        <taxon>Bacteria</taxon>
        <taxon>Pseudomonadati</taxon>
        <taxon>Pseudomonadota</taxon>
        <taxon>Alphaproteobacteria</taxon>
        <taxon>Rhodobacterales</taxon>
        <taxon>Paracoccaceae</taxon>
        <taxon>Algicella</taxon>
    </lineage>
</organism>
<dbReference type="InterPro" id="IPR007759">
    <property type="entry name" value="Asxl_HARE-HTH"/>
</dbReference>
<evidence type="ECO:0000313" key="4">
    <source>
        <dbReference type="Proteomes" id="UP000464495"/>
    </source>
</evidence>
<keyword evidence="4" id="KW-1185">Reference proteome</keyword>
<dbReference type="Gene3D" id="3.90.79.10">
    <property type="entry name" value="Nucleoside Triphosphate Pyrophosphohydrolase"/>
    <property type="match status" value="1"/>
</dbReference>
<dbReference type="Pfam" id="PF05066">
    <property type="entry name" value="HARE-HTH"/>
    <property type="match status" value="1"/>
</dbReference>
<dbReference type="SUPFAM" id="SSF55811">
    <property type="entry name" value="Nudix"/>
    <property type="match status" value="1"/>
</dbReference>
<dbReference type="KEGG" id="amaq:GO499_04205"/>
<dbReference type="InterPro" id="IPR015797">
    <property type="entry name" value="NUDIX_hydrolase-like_dom_sf"/>
</dbReference>
<dbReference type="AlphaFoldDB" id="A0A6P1SY76"/>
<evidence type="ECO:0000313" key="3">
    <source>
        <dbReference type="EMBL" id="QHQ34441.1"/>
    </source>
</evidence>
<gene>
    <name evidence="3" type="ORF">GO499_04205</name>
</gene>
<evidence type="ECO:0000256" key="1">
    <source>
        <dbReference type="ARBA" id="ARBA00023163"/>
    </source>
</evidence>
<proteinExistence type="predicted"/>
<reference evidence="3 4" key="1">
    <citation type="submission" date="2019-12" db="EMBL/GenBank/DDBJ databases">
        <title>Complete genome sequence of Algicella marina strain 9Alg 56(T) isolated from the red alga Tichocarpus crinitus.</title>
        <authorList>
            <person name="Kim S.-G."/>
            <person name="Nedashkovskaya O.I."/>
        </authorList>
    </citation>
    <scope>NUCLEOTIDE SEQUENCE [LARGE SCALE GENOMIC DNA]</scope>
    <source>
        <strain evidence="3 4">9Alg 56</strain>
    </source>
</reference>
<sequence length="313" mass="35862">MQYSQAACSIPCALQQKDCLSVKPSTYLEAALVALRNANRPMSSREISAFIQDSVDFSMSGKTPWKTINARISAEILDHGVNSVFIRVDDGRFGLREWPDVVEHKALRRKINPVNETIAVIPRSRFLDFLKPRQGSEFFDIDYVQVFKESQGMPRVEAEETEEYVQLIPLFFVRRSDQFLTYKRTKRLPEKRLHGTRSINFGGHLQVEDFPTLFASDPDVVQQSLQRELREELEFTPDEKTVEFFGAIHETTNMFGRQHVGLVFEVRSQSAVDVNSGEPGFLTSLEFFSKADITAKKDEFDDWTFLVLDECVG</sequence>
<dbReference type="Proteomes" id="UP000464495">
    <property type="component" value="Chromosome"/>
</dbReference>
<dbReference type="PROSITE" id="PS51913">
    <property type="entry name" value="HTH_HARE"/>
    <property type="match status" value="1"/>
</dbReference>
<dbReference type="EMBL" id="CP046620">
    <property type="protein sequence ID" value="QHQ34441.1"/>
    <property type="molecule type" value="Genomic_DNA"/>
</dbReference>
<feature type="domain" description="HTH HARE-type" evidence="2">
    <location>
        <begin position="25"/>
        <end position="98"/>
    </location>
</feature>
<name>A0A6P1SY76_9RHOB</name>
<protein>
    <recommendedName>
        <fullName evidence="2">HTH HARE-type domain-containing protein</fullName>
    </recommendedName>
</protein>